<keyword evidence="2" id="KW-1185">Reference proteome</keyword>
<dbReference type="AlphaFoldDB" id="F2RWB0"/>
<evidence type="ECO:0000313" key="2">
    <source>
        <dbReference type="Proteomes" id="UP000009172"/>
    </source>
</evidence>
<accession>F2RWB0</accession>
<dbReference type="HOGENOM" id="CLU_2361252_0_0_1"/>
<sequence length="96" mass="11211">MPDSQNPNPGRVTKPWTEHKSLMQKKYRRKETIIAGLKDYHHDCHADIHLVIKDLDNKTYVVQFTHGDVIRSLPSEDEIKKFYPPPVRITSGNYKP</sequence>
<organism evidence="1 2">
    <name type="scientific">Trichophyton tonsurans (strain CBS 112818)</name>
    <name type="common">Scalp ringworm fungus</name>
    <dbReference type="NCBI Taxonomy" id="647933"/>
    <lineage>
        <taxon>Eukaryota</taxon>
        <taxon>Fungi</taxon>
        <taxon>Dikarya</taxon>
        <taxon>Ascomycota</taxon>
        <taxon>Pezizomycotina</taxon>
        <taxon>Eurotiomycetes</taxon>
        <taxon>Eurotiomycetidae</taxon>
        <taxon>Onygenales</taxon>
        <taxon>Arthrodermataceae</taxon>
        <taxon>Trichophyton</taxon>
    </lineage>
</organism>
<protein>
    <submittedName>
        <fullName evidence="1">Uncharacterized protein</fullName>
    </submittedName>
</protein>
<gene>
    <name evidence="1" type="ORF">TESG_03057</name>
</gene>
<evidence type="ECO:0000313" key="1">
    <source>
        <dbReference type="EMBL" id="EGD95584.1"/>
    </source>
</evidence>
<dbReference type="EMBL" id="GG698489">
    <property type="protein sequence ID" value="EGD95584.1"/>
    <property type="molecule type" value="Genomic_DNA"/>
</dbReference>
<dbReference type="Proteomes" id="UP000009172">
    <property type="component" value="Unassembled WGS sequence"/>
</dbReference>
<reference evidence="2" key="1">
    <citation type="journal article" date="2012" name="MBio">
        <title>Comparative genome analysis of Trichophyton rubrum and related dermatophytes reveals candidate genes involved in infection.</title>
        <authorList>
            <person name="Martinez D.A."/>
            <person name="Oliver B.G."/>
            <person name="Graeser Y."/>
            <person name="Goldberg J.M."/>
            <person name="Li W."/>
            <person name="Martinez-Rossi N.M."/>
            <person name="Monod M."/>
            <person name="Shelest E."/>
            <person name="Barton R.C."/>
            <person name="Birch E."/>
            <person name="Brakhage A.A."/>
            <person name="Chen Z."/>
            <person name="Gurr S.J."/>
            <person name="Heiman D."/>
            <person name="Heitman J."/>
            <person name="Kosti I."/>
            <person name="Rossi A."/>
            <person name="Saif S."/>
            <person name="Samalova M."/>
            <person name="Saunders C.W."/>
            <person name="Shea T."/>
            <person name="Summerbell R.C."/>
            <person name="Xu J."/>
            <person name="Young S."/>
            <person name="Zeng Q."/>
            <person name="Birren B.W."/>
            <person name="Cuomo C.A."/>
            <person name="White T.C."/>
        </authorList>
    </citation>
    <scope>NUCLEOTIDE SEQUENCE [LARGE SCALE GENOMIC DNA]</scope>
    <source>
        <strain evidence="2">CBS 112818</strain>
    </source>
</reference>
<proteinExistence type="predicted"/>
<name>F2RWB0_TRIT1</name>